<name>A0A016VH10_9BILA</name>
<dbReference type="AlphaFoldDB" id="A0A016VH10"/>
<dbReference type="EMBL" id="JARK01001346">
    <property type="protein sequence ID" value="EYC26322.1"/>
    <property type="molecule type" value="Genomic_DNA"/>
</dbReference>
<dbReference type="STRING" id="53326.A0A016VH10"/>
<accession>A0A016VH10</accession>
<gene>
    <name evidence="1" type="primary">Acey_s0010.g1090</name>
    <name evidence="1" type="ORF">Y032_0010g1090</name>
</gene>
<keyword evidence="2" id="KW-1185">Reference proteome</keyword>
<organism evidence="1 2">
    <name type="scientific">Ancylostoma ceylanicum</name>
    <dbReference type="NCBI Taxonomy" id="53326"/>
    <lineage>
        <taxon>Eukaryota</taxon>
        <taxon>Metazoa</taxon>
        <taxon>Ecdysozoa</taxon>
        <taxon>Nematoda</taxon>
        <taxon>Chromadorea</taxon>
        <taxon>Rhabditida</taxon>
        <taxon>Rhabditina</taxon>
        <taxon>Rhabditomorpha</taxon>
        <taxon>Strongyloidea</taxon>
        <taxon>Ancylostomatidae</taxon>
        <taxon>Ancylostomatinae</taxon>
        <taxon>Ancylostoma</taxon>
    </lineage>
</organism>
<comment type="caution">
    <text evidence="1">The sequence shown here is derived from an EMBL/GenBank/DDBJ whole genome shotgun (WGS) entry which is preliminary data.</text>
</comment>
<evidence type="ECO:0000313" key="1">
    <source>
        <dbReference type="EMBL" id="EYC26322.1"/>
    </source>
</evidence>
<protein>
    <submittedName>
        <fullName evidence="1">Uncharacterized protein</fullName>
    </submittedName>
</protein>
<dbReference type="OrthoDB" id="40902at2759"/>
<reference evidence="2" key="1">
    <citation type="journal article" date="2015" name="Nat. Genet.">
        <title>The genome and transcriptome of the zoonotic hookworm Ancylostoma ceylanicum identify infection-specific gene families.</title>
        <authorList>
            <person name="Schwarz E.M."/>
            <person name="Hu Y."/>
            <person name="Antoshechkin I."/>
            <person name="Miller M.M."/>
            <person name="Sternberg P.W."/>
            <person name="Aroian R.V."/>
        </authorList>
    </citation>
    <scope>NUCLEOTIDE SEQUENCE</scope>
    <source>
        <strain evidence="2">HY135</strain>
    </source>
</reference>
<dbReference type="Proteomes" id="UP000024635">
    <property type="component" value="Unassembled WGS sequence"/>
</dbReference>
<proteinExistence type="predicted"/>
<sequence length="98" mass="11336">MFRIRYFNCNEMCTSWVVYRLCGYPPFYSMKGLALSPGMRNRIAKGYYAFPPEEWDPVSQSSKRSTPHISTYRSSLLLTSVAHRRVACAAPRHTLHCL</sequence>
<evidence type="ECO:0000313" key="2">
    <source>
        <dbReference type="Proteomes" id="UP000024635"/>
    </source>
</evidence>